<evidence type="ECO:0000313" key="2">
    <source>
        <dbReference type="EMBL" id="AWL11399.1"/>
    </source>
</evidence>
<feature type="transmembrane region" description="Helical" evidence="1">
    <location>
        <begin position="74"/>
        <end position="96"/>
    </location>
</feature>
<organism evidence="2 3">
    <name type="scientific">Saliniradius amylolyticus</name>
    <dbReference type="NCBI Taxonomy" id="2183582"/>
    <lineage>
        <taxon>Bacteria</taxon>
        <taxon>Pseudomonadati</taxon>
        <taxon>Pseudomonadota</taxon>
        <taxon>Gammaproteobacteria</taxon>
        <taxon>Alteromonadales</taxon>
        <taxon>Alteromonadaceae</taxon>
        <taxon>Saliniradius</taxon>
    </lineage>
</organism>
<feature type="transmembrane region" description="Helical" evidence="1">
    <location>
        <begin position="108"/>
        <end position="126"/>
    </location>
</feature>
<dbReference type="PANTHER" id="PTHR35867">
    <property type="entry name" value="PROTEIN RSEC"/>
    <property type="match status" value="1"/>
</dbReference>
<dbReference type="AlphaFoldDB" id="A0A2S2E1C8"/>
<keyword evidence="1" id="KW-0812">Transmembrane</keyword>
<dbReference type="InterPro" id="IPR007359">
    <property type="entry name" value="SigmaE_reg_RseC_MucC"/>
</dbReference>
<protein>
    <submittedName>
        <fullName evidence="2">Protein RseC</fullName>
    </submittedName>
</protein>
<accession>A0A2S2E1C8</accession>
<keyword evidence="3" id="KW-1185">Reference proteome</keyword>
<keyword evidence="1" id="KW-0472">Membrane</keyword>
<dbReference type="Proteomes" id="UP000245728">
    <property type="component" value="Chromosome"/>
</dbReference>
<gene>
    <name evidence="2" type="ORF">HMF8227_00904</name>
</gene>
<dbReference type="EMBL" id="CP029347">
    <property type="protein sequence ID" value="AWL11399.1"/>
    <property type="molecule type" value="Genomic_DNA"/>
</dbReference>
<proteinExistence type="predicted"/>
<sequence length="161" mass="17678">MIEEVGTITEVKDGYIWVKTQIKTTCGGCAANDDCGTGSIAKALSPRAQTLVFAWDEAAHIGQQVKLGIPEQSLLGASVLMYLFPLLTLIAAALLADWALPRLGLNGELWVVLSSFAATAACFYWLRGCFKDSRRAQRFQPQLLCLLPWHGRRLSVQQLEP</sequence>
<evidence type="ECO:0000256" key="1">
    <source>
        <dbReference type="SAM" id="Phobius"/>
    </source>
</evidence>
<dbReference type="Pfam" id="PF04246">
    <property type="entry name" value="RseC_MucC"/>
    <property type="match status" value="1"/>
</dbReference>
<dbReference type="PIRSF" id="PIRSF004923">
    <property type="entry name" value="RseC"/>
    <property type="match status" value="1"/>
</dbReference>
<dbReference type="PANTHER" id="PTHR35867:SF1">
    <property type="entry name" value="PROTEIN RSEC"/>
    <property type="match status" value="1"/>
</dbReference>
<dbReference type="RefSeq" id="WP_109339051.1">
    <property type="nucleotide sequence ID" value="NZ_CP029347.1"/>
</dbReference>
<dbReference type="InterPro" id="IPR026268">
    <property type="entry name" value="RseC"/>
</dbReference>
<reference evidence="2 3" key="1">
    <citation type="submission" date="2018-05" db="EMBL/GenBank/DDBJ databases">
        <title>Salinimonas sp. HMF8227 Genome sequencing and assembly.</title>
        <authorList>
            <person name="Kang H."/>
            <person name="Kang J."/>
            <person name="Cha I."/>
            <person name="Kim H."/>
            <person name="Joh K."/>
        </authorList>
    </citation>
    <scope>NUCLEOTIDE SEQUENCE [LARGE SCALE GENOMIC DNA]</scope>
    <source>
        <strain evidence="2 3">HMF8227</strain>
    </source>
</reference>
<evidence type="ECO:0000313" key="3">
    <source>
        <dbReference type="Proteomes" id="UP000245728"/>
    </source>
</evidence>
<dbReference type="OrthoDB" id="9795854at2"/>
<name>A0A2S2E1C8_9ALTE</name>
<keyword evidence="1" id="KW-1133">Transmembrane helix</keyword>
<dbReference type="KEGG" id="salh:HMF8227_00904"/>